<keyword evidence="7" id="KW-1185">Reference proteome</keyword>
<keyword evidence="4" id="KW-1133">Transmembrane helix</keyword>
<accession>A0A432XVZ2</accession>
<dbReference type="NCBIfam" id="TIGR00254">
    <property type="entry name" value="GGDEF"/>
    <property type="match status" value="1"/>
</dbReference>
<feature type="transmembrane region" description="Helical" evidence="4">
    <location>
        <begin position="74"/>
        <end position="95"/>
    </location>
</feature>
<dbReference type="InterPro" id="IPR048435">
    <property type="entry name" value="MASE6"/>
</dbReference>
<evidence type="ECO:0000259" key="5">
    <source>
        <dbReference type="PROSITE" id="PS50887"/>
    </source>
</evidence>
<evidence type="ECO:0000256" key="1">
    <source>
        <dbReference type="ARBA" id="ARBA00001946"/>
    </source>
</evidence>
<dbReference type="FunFam" id="3.30.70.270:FF:000001">
    <property type="entry name" value="Diguanylate cyclase domain protein"/>
    <property type="match status" value="1"/>
</dbReference>
<feature type="transmembrane region" description="Helical" evidence="4">
    <location>
        <begin position="21"/>
        <end position="43"/>
    </location>
</feature>
<reference evidence="7" key="1">
    <citation type="journal article" date="2018" name="Front. Microbiol.">
        <title>Genome-Based Analysis Reveals the Taxonomy and Diversity of the Family Idiomarinaceae.</title>
        <authorList>
            <person name="Liu Y."/>
            <person name="Lai Q."/>
            <person name="Shao Z."/>
        </authorList>
    </citation>
    <scope>NUCLEOTIDE SEQUENCE [LARGE SCALE GENOMIC DNA]</scope>
    <source>
        <strain evidence="7">BH195</strain>
    </source>
</reference>
<dbReference type="EC" id="2.7.7.65" evidence="2"/>
<dbReference type="PANTHER" id="PTHR45138:SF9">
    <property type="entry name" value="DIGUANYLATE CYCLASE DGCM-RELATED"/>
    <property type="match status" value="1"/>
</dbReference>
<keyword evidence="4" id="KW-0812">Transmembrane</keyword>
<keyword evidence="4" id="KW-0472">Membrane</keyword>
<dbReference type="RefSeq" id="WP_126763464.1">
    <property type="nucleotide sequence ID" value="NZ_JBHLTZ010000012.1"/>
</dbReference>
<dbReference type="Gene3D" id="3.30.70.270">
    <property type="match status" value="1"/>
</dbReference>
<organism evidence="6 7">
    <name type="scientific">Pseudidiomarina halophila</name>
    <dbReference type="NCBI Taxonomy" id="1449799"/>
    <lineage>
        <taxon>Bacteria</taxon>
        <taxon>Pseudomonadati</taxon>
        <taxon>Pseudomonadota</taxon>
        <taxon>Gammaproteobacteria</taxon>
        <taxon>Alteromonadales</taxon>
        <taxon>Idiomarinaceae</taxon>
        <taxon>Pseudidiomarina</taxon>
    </lineage>
</organism>
<dbReference type="SUPFAM" id="SSF55073">
    <property type="entry name" value="Nucleotide cyclase"/>
    <property type="match status" value="1"/>
</dbReference>
<evidence type="ECO:0000313" key="7">
    <source>
        <dbReference type="Proteomes" id="UP000287198"/>
    </source>
</evidence>
<sequence>MLSTSTSVNSPLDPRYRRVQFLRSLLWVLMVVSPLLALLNQLFEQHPTMVALEYFLFVCGIGLYIWLRRMPGAVIVISWIVTAILALAIGIYVALSEGQSYALYWLAIFPPVSYFLLGGKWGFLTSVTFFTGIFIYLSRVSAEWAAAPFSVHSFLNILIATAALIVILRHIERTRAEAFHFLEEHSQRLEYIAVTDPLTGLCNRSKLDHALSVALTRAQREQRDFAIALLDIDHFKKVNDTYGHQVGDLILIELAQLLRSNVRSTDVAGRWGGEEFLLVLPEHTRQQAVMHAERIRNVIAAFEFHAGIRITASFGVASYRAEDDASSIIRRVDKALYAAKAQGRNRTISDAQ</sequence>
<proteinExistence type="predicted"/>
<feature type="transmembrane region" description="Helical" evidence="4">
    <location>
        <begin position="144"/>
        <end position="168"/>
    </location>
</feature>
<dbReference type="InterPro" id="IPR000160">
    <property type="entry name" value="GGDEF_dom"/>
</dbReference>
<comment type="catalytic activity">
    <reaction evidence="3">
        <text>2 GTP = 3',3'-c-di-GMP + 2 diphosphate</text>
        <dbReference type="Rhea" id="RHEA:24898"/>
        <dbReference type="ChEBI" id="CHEBI:33019"/>
        <dbReference type="ChEBI" id="CHEBI:37565"/>
        <dbReference type="ChEBI" id="CHEBI:58805"/>
        <dbReference type="EC" id="2.7.7.65"/>
    </reaction>
</comment>
<feature type="transmembrane region" description="Helical" evidence="4">
    <location>
        <begin position="49"/>
        <end position="67"/>
    </location>
</feature>
<name>A0A432XVZ2_9GAMM</name>
<dbReference type="PROSITE" id="PS50887">
    <property type="entry name" value="GGDEF"/>
    <property type="match status" value="1"/>
</dbReference>
<protein>
    <recommendedName>
        <fullName evidence="2">diguanylate cyclase</fullName>
        <ecNumber evidence="2">2.7.7.65</ecNumber>
    </recommendedName>
</protein>
<dbReference type="Pfam" id="PF20966">
    <property type="entry name" value="MASE6"/>
    <property type="match status" value="1"/>
</dbReference>
<dbReference type="CDD" id="cd01949">
    <property type="entry name" value="GGDEF"/>
    <property type="match status" value="1"/>
</dbReference>
<dbReference type="Proteomes" id="UP000287198">
    <property type="component" value="Unassembled WGS sequence"/>
</dbReference>
<dbReference type="InterPro" id="IPR043128">
    <property type="entry name" value="Rev_trsase/Diguanyl_cyclase"/>
</dbReference>
<gene>
    <name evidence="6" type="ORF">CWI69_07680</name>
</gene>
<feature type="domain" description="GGDEF" evidence="5">
    <location>
        <begin position="223"/>
        <end position="352"/>
    </location>
</feature>
<evidence type="ECO:0000256" key="3">
    <source>
        <dbReference type="ARBA" id="ARBA00034247"/>
    </source>
</evidence>
<feature type="transmembrane region" description="Helical" evidence="4">
    <location>
        <begin position="122"/>
        <end position="138"/>
    </location>
</feature>
<dbReference type="InterPro" id="IPR050469">
    <property type="entry name" value="Diguanylate_Cyclase"/>
</dbReference>
<dbReference type="SMART" id="SM00267">
    <property type="entry name" value="GGDEF"/>
    <property type="match status" value="1"/>
</dbReference>
<dbReference type="GO" id="GO:0052621">
    <property type="term" value="F:diguanylate cyclase activity"/>
    <property type="evidence" value="ECO:0007669"/>
    <property type="project" value="UniProtKB-EC"/>
</dbReference>
<evidence type="ECO:0000256" key="2">
    <source>
        <dbReference type="ARBA" id="ARBA00012528"/>
    </source>
</evidence>
<evidence type="ECO:0000313" key="6">
    <source>
        <dbReference type="EMBL" id="RUO52906.1"/>
    </source>
</evidence>
<dbReference type="Pfam" id="PF00990">
    <property type="entry name" value="GGDEF"/>
    <property type="match status" value="1"/>
</dbReference>
<dbReference type="EMBL" id="PIPW01000002">
    <property type="protein sequence ID" value="RUO52906.1"/>
    <property type="molecule type" value="Genomic_DNA"/>
</dbReference>
<comment type="cofactor">
    <cofactor evidence="1">
        <name>Mg(2+)</name>
        <dbReference type="ChEBI" id="CHEBI:18420"/>
    </cofactor>
</comment>
<dbReference type="PANTHER" id="PTHR45138">
    <property type="entry name" value="REGULATORY COMPONENTS OF SENSORY TRANSDUCTION SYSTEM"/>
    <property type="match status" value="1"/>
</dbReference>
<dbReference type="InterPro" id="IPR029787">
    <property type="entry name" value="Nucleotide_cyclase"/>
</dbReference>
<dbReference type="AlphaFoldDB" id="A0A432XVZ2"/>
<comment type="caution">
    <text evidence="6">The sequence shown here is derived from an EMBL/GenBank/DDBJ whole genome shotgun (WGS) entry which is preliminary data.</text>
</comment>
<evidence type="ECO:0000256" key="4">
    <source>
        <dbReference type="SAM" id="Phobius"/>
    </source>
</evidence>